<evidence type="ECO:0000256" key="6">
    <source>
        <dbReference type="SAM" id="SignalP"/>
    </source>
</evidence>
<dbReference type="Proteomes" id="UP000028933">
    <property type="component" value="Chromosome"/>
</dbReference>
<dbReference type="InterPro" id="IPR011990">
    <property type="entry name" value="TPR-like_helical_dom_sf"/>
</dbReference>
<accession>A0A077EIP7</accession>
<feature type="domain" description="RagB/SusD" evidence="7">
    <location>
        <begin position="273"/>
        <end position="597"/>
    </location>
</feature>
<evidence type="ECO:0000313" key="9">
    <source>
        <dbReference type="EMBL" id="AIL47342.1"/>
    </source>
</evidence>
<proteinExistence type="inferred from homology"/>
<evidence type="ECO:0000256" key="3">
    <source>
        <dbReference type="ARBA" id="ARBA00022729"/>
    </source>
</evidence>
<dbReference type="Gene3D" id="1.25.40.390">
    <property type="match status" value="1"/>
</dbReference>
<dbReference type="SUPFAM" id="SSF48452">
    <property type="entry name" value="TPR-like"/>
    <property type="match status" value="1"/>
</dbReference>
<organism evidence="9 10">
    <name type="scientific">Elizabethkingia anophelis NUHP1</name>
    <dbReference type="NCBI Taxonomy" id="1338011"/>
    <lineage>
        <taxon>Bacteria</taxon>
        <taxon>Pseudomonadati</taxon>
        <taxon>Bacteroidota</taxon>
        <taxon>Flavobacteriia</taxon>
        <taxon>Flavobacteriales</taxon>
        <taxon>Weeksellaceae</taxon>
        <taxon>Elizabethkingia</taxon>
    </lineage>
</organism>
<evidence type="ECO:0000256" key="4">
    <source>
        <dbReference type="ARBA" id="ARBA00023136"/>
    </source>
</evidence>
<dbReference type="KEGG" id="eao:BD94_3567"/>
<dbReference type="AlphaFoldDB" id="A0A077EIP7"/>
<evidence type="ECO:0000313" key="10">
    <source>
        <dbReference type="Proteomes" id="UP000028933"/>
    </source>
</evidence>
<keyword evidence="3 6" id="KW-0732">Signal</keyword>
<reference evidence="9" key="2">
    <citation type="journal article" date="2015" name="Genome Biol. Evol.">
        <title>Complete Genome Sequence and Transcriptomic Analysis of the Novel Pathogen Elizabethkingia anophelis in Response to Oxidative Stress.</title>
        <authorList>
            <person name="Li Y."/>
            <person name="Liu Y."/>
            <person name="Chew S.C."/>
            <person name="Tay M."/>
            <person name="Salido M.M."/>
            <person name="Teo J."/>
            <person name="Lauro F.M."/>
            <person name="Givskov M."/>
            <person name="Yang L."/>
        </authorList>
    </citation>
    <scope>NUCLEOTIDE SEQUENCE</scope>
    <source>
        <strain evidence="9">NUHP1</strain>
    </source>
</reference>
<dbReference type="InterPro" id="IPR033985">
    <property type="entry name" value="SusD-like_N"/>
</dbReference>
<sequence length="597" mass="66768">MKLNTYISTGVLAVLASLSLMSCESDFLQKDPITDVTKENFFNNPQDLETYANGFYKNISAPYTDVFSDNISVYTGASNTDNLLRGSLTPANVDGWDWKQLRSINYMIENSGKATGDQSLIRHYKGVAKFFRANFYFNMVKKYGDVPWYSNTIGSTDEAMLYKAKDPRALVMDSVMSDLEYASANVLPAKTNNTMITKWAALTLLSRVALYEGTFRKYHDELGLQNTSAKFLNRAITASQDIISNGGFSIYNTGKGAEDFRALFSSNNLAGNKEVIFLQKNNKDQGVSNNTHTVLGWQWALNGSLADEFLMKDGTPFTSVQDYDKKAFTEVFANRDPRMAETVMPPGYATIPNGDPYMLQPAFGGYLQIKFYPRDPSLRGGWELNYTDLPIYRYAEVLLINAEAKAELGTLTQGDLDNTINLLRRRVKMPDLSMLTANAAPDNYLAKQYPNINVGNRGVLLEIRRERRVELACEDKRLDDLFRWKSGVLLGQASKGIYVPALGAMDVTGDGKPDIAILEAPGKEDPLSSIPADIRAKLTKFYISDGVFYLSGGTSGNIMFEKDRRLPRTFIDPKYYYLPIPASQLILNPKLKQSPGW</sequence>
<evidence type="ECO:0000256" key="2">
    <source>
        <dbReference type="ARBA" id="ARBA00006275"/>
    </source>
</evidence>
<reference evidence="9" key="1">
    <citation type="journal article" date="2013" name="Lancet">
        <title>First case of E anophelis outbreak in an intensive-care unit.</title>
        <authorList>
            <person name="Teo J."/>
            <person name="Tan S.Y."/>
            <person name="Tay M."/>
            <person name="Ding Y."/>
            <person name="Kjelleberg S."/>
            <person name="Givskov M."/>
            <person name="Lin R.T."/>
            <person name="Yang L."/>
        </authorList>
    </citation>
    <scope>NUCLEOTIDE SEQUENCE [LARGE SCALE GENOMIC DNA]</scope>
    <source>
        <strain evidence="9">NUHP1</strain>
    </source>
</reference>
<dbReference type="InterPro" id="IPR012944">
    <property type="entry name" value="SusD_RagB_dom"/>
</dbReference>
<dbReference type="HOGENOM" id="CLU_015553_0_1_10"/>
<evidence type="ECO:0000256" key="1">
    <source>
        <dbReference type="ARBA" id="ARBA00004442"/>
    </source>
</evidence>
<protein>
    <submittedName>
        <fullName evidence="9">Putative outer membrane protein, probably involved in nutrient binding</fullName>
    </submittedName>
</protein>
<keyword evidence="4" id="KW-0472">Membrane</keyword>
<dbReference type="STRING" id="1338011.BD94_3567"/>
<keyword evidence="5" id="KW-0998">Cell outer membrane</keyword>
<feature type="signal peptide" evidence="6">
    <location>
        <begin position="1"/>
        <end position="22"/>
    </location>
</feature>
<evidence type="ECO:0000259" key="8">
    <source>
        <dbReference type="Pfam" id="PF14322"/>
    </source>
</evidence>
<feature type="domain" description="SusD-like N-terminal" evidence="8">
    <location>
        <begin position="100"/>
        <end position="210"/>
    </location>
</feature>
<dbReference type="PROSITE" id="PS51257">
    <property type="entry name" value="PROKAR_LIPOPROTEIN"/>
    <property type="match status" value="1"/>
</dbReference>
<dbReference type="Pfam" id="PF14322">
    <property type="entry name" value="SusD-like_3"/>
    <property type="match status" value="1"/>
</dbReference>
<dbReference type="eggNOG" id="COG0457">
    <property type="taxonomic scope" value="Bacteria"/>
</dbReference>
<dbReference type="Pfam" id="PF07980">
    <property type="entry name" value="SusD_RagB"/>
    <property type="match status" value="1"/>
</dbReference>
<dbReference type="EMBL" id="CP007547">
    <property type="protein sequence ID" value="AIL47342.1"/>
    <property type="molecule type" value="Genomic_DNA"/>
</dbReference>
<gene>
    <name evidence="9" type="ORF">BD94_3567</name>
</gene>
<dbReference type="RefSeq" id="WP_024565679.1">
    <property type="nucleotide sequence ID" value="NZ_CP007547.1"/>
</dbReference>
<feature type="chain" id="PRO_5001717766" evidence="6">
    <location>
        <begin position="23"/>
        <end position="597"/>
    </location>
</feature>
<name>A0A077EIP7_9FLAO</name>
<comment type="similarity">
    <text evidence="2">Belongs to the SusD family.</text>
</comment>
<dbReference type="GO" id="GO:0009279">
    <property type="term" value="C:cell outer membrane"/>
    <property type="evidence" value="ECO:0007669"/>
    <property type="project" value="UniProtKB-SubCell"/>
</dbReference>
<evidence type="ECO:0000259" key="7">
    <source>
        <dbReference type="Pfam" id="PF07980"/>
    </source>
</evidence>
<evidence type="ECO:0000256" key="5">
    <source>
        <dbReference type="ARBA" id="ARBA00023237"/>
    </source>
</evidence>
<comment type="subcellular location">
    <subcellularLocation>
        <location evidence="1">Cell outer membrane</location>
    </subcellularLocation>
</comment>